<evidence type="ECO:0000256" key="7">
    <source>
        <dbReference type="SAM" id="Phobius"/>
    </source>
</evidence>
<keyword evidence="4 7" id="KW-0812">Transmembrane</keyword>
<sequence length="470" mass="53500">MKQQNIKMITNSYRNINKAFDFILINLTLVFLLSLQGFSETAVDLAVGLLFSVIFLLISEYLNIYDINSKFELPKYLSRLFLALLLSGVTLHVLKLRLKGMEGASISHFNNQLYMIWYLTVFVGLSVPRISCNLCYRYLVLPNTKIKHIAIVGLTPAGLAIEKALLKKYKQQKIHISFYDDRSNDRFSYMAKSSHDGKICDLIDKVKSNDISDVYIALPMVARDRIKDTIHQLSNSTVNAFIVPDLYTYKLNVSQITRIGNVHTFSIFSSPFEGFGAVIKRIEDLIIGFLITLLILPVLCIVALGVKLSSPGPILFKQDRYGLGGRKIKVWKFRSMKVMENSGTVTQATKNDPRVTRFGNFIRRTSLDELPQFINVLQGSMSIVGPRPHAVAHNEEYRVLVDNYMVRHKIKPGITGLAQISGYRGETDTLDKMEKRIEYDIKYLQNWSLSMDIKIIFLTVFKGFVSDTAY</sequence>
<dbReference type="STRING" id="688.A6E04_00520"/>
<organism evidence="9 10">
    <name type="scientific">Aliivibrio logei</name>
    <name type="common">Vibrio logei</name>
    <dbReference type="NCBI Taxonomy" id="688"/>
    <lineage>
        <taxon>Bacteria</taxon>
        <taxon>Pseudomonadati</taxon>
        <taxon>Pseudomonadota</taxon>
        <taxon>Gammaproteobacteria</taxon>
        <taxon>Vibrionales</taxon>
        <taxon>Vibrionaceae</taxon>
        <taxon>Aliivibrio</taxon>
    </lineage>
</organism>
<evidence type="ECO:0000313" key="9">
    <source>
        <dbReference type="EMBL" id="OCH20203.1"/>
    </source>
</evidence>
<evidence type="ECO:0000259" key="8">
    <source>
        <dbReference type="Pfam" id="PF02397"/>
    </source>
</evidence>
<dbReference type="SUPFAM" id="SSF51735">
    <property type="entry name" value="NAD(P)-binding Rossmann-fold domains"/>
    <property type="match status" value="1"/>
</dbReference>
<gene>
    <name evidence="9" type="ORF">A6E04_00520</name>
</gene>
<evidence type="ECO:0000256" key="3">
    <source>
        <dbReference type="ARBA" id="ARBA00022679"/>
    </source>
</evidence>
<dbReference type="Pfam" id="PF02397">
    <property type="entry name" value="Bac_transf"/>
    <property type="match status" value="1"/>
</dbReference>
<feature type="transmembrane region" description="Helical" evidence="7">
    <location>
        <begin position="20"/>
        <end position="39"/>
    </location>
</feature>
<dbReference type="Gene3D" id="3.40.50.720">
    <property type="entry name" value="NAD(P)-binding Rossmann-like Domain"/>
    <property type="match status" value="1"/>
</dbReference>
<keyword evidence="6 7" id="KW-0472">Membrane</keyword>
<protein>
    <submittedName>
        <fullName evidence="9">Undecaprenyl-phosphate glucose phosphotransferase</fullName>
    </submittedName>
</protein>
<dbReference type="AlphaFoldDB" id="A0A1B9NWV1"/>
<dbReference type="OrthoDB" id="9808602at2"/>
<evidence type="ECO:0000256" key="4">
    <source>
        <dbReference type="ARBA" id="ARBA00022692"/>
    </source>
</evidence>
<dbReference type="InterPro" id="IPR003362">
    <property type="entry name" value="Bact_transf"/>
</dbReference>
<feature type="transmembrane region" description="Helical" evidence="7">
    <location>
        <begin position="114"/>
        <end position="139"/>
    </location>
</feature>
<keyword evidence="3 9" id="KW-0808">Transferase</keyword>
<accession>A0A1B9NWV1</accession>
<feature type="transmembrane region" description="Helical" evidence="7">
    <location>
        <begin position="285"/>
        <end position="306"/>
    </location>
</feature>
<proteinExistence type="inferred from homology"/>
<dbReference type="NCBIfam" id="TIGR03025">
    <property type="entry name" value="EPS_sugtrans"/>
    <property type="match status" value="1"/>
</dbReference>
<evidence type="ECO:0000256" key="6">
    <source>
        <dbReference type="ARBA" id="ARBA00023136"/>
    </source>
</evidence>
<evidence type="ECO:0000313" key="10">
    <source>
        <dbReference type="Proteomes" id="UP000093523"/>
    </source>
</evidence>
<dbReference type="PANTHER" id="PTHR30576:SF21">
    <property type="entry name" value="UDP-GLUCOSE:UNDECAPRENYL-PHOSPHATE GLUCOSE-1-PHOSPHATE TRANSFERASE"/>
    <property type="match status" value="1"/>
</dbReference>
<evidence type="ECO:0000256" key="5">
    <source>
        <dbReference type="ARBA" id="ARBA00022989"/>
    </source>
</evidence>
<dbReference type="InterPro" id="IPR017475">
    <property type="entry name" value="EPS_sugar_tfrase"/>
</dbReference>
<feature type="transmembrane region" description="Helical" evidence="7">
    <location>
        <begin position="76"/>
        <end position="94"/>
    </location>
</feature>
<feature type="transmembrane region" description="Helical" evidence="7">
    <location>
        <begin position="45"/>
        <end position="64"/>
    </location>
</feature>
<dbReference type="InterPro" id="IPR017473">
    <property type="entry name" value="Undecaprenyl-P_gluc_Ptfrase"/>
</dbReference>
<evidence type="ECO:0000256" key="2">
    <source>
        <dbReference type="ARBA" id="ARBA00006464"/>
    </source>
</evidence>
<dbReference type="EMBL" id="MAJU01000013">
    <property type="protein sequence ID" value="OCH20203.1"/>
    <property type="molecule type" value="Genomic_DNA"/>
</dbReference>
<dbReference type="GO" id="GO:0089702">
    <property type="term" value="F:undecaprenyl-phosphate glucose phosphotransferase activity"/>
    <property type="evidence" value="ECO:0007669"/>
    <property type="project" value="TreeGrafter"/>
</dbReference>
<feature type="domain" description="Bacterial sugar transferase" evidence="8">
    <location>
        <begin position="280"/>
        <end position="463"/>
    </location>
</feature>
<keyword evidence="5 7" id="KW-1133">Transmembrane helix</keyword>
<comment type="caution">
    <text evidence="9">The sequence shown here is derived from an EMBL/GenBank/DDBJ whole genome shotgun (WGS) entry which is preliminary data.</text>
</comment>
<comment type="similarity">
    <text evidence="2">Belongs to the bacterial sugar transferase family.</text>
</comment>
<name>A0A1B9NWV1_ALILO</name>
<dbReference type="GO" id="GO:0009242">
    <property type="term" value="P:colanic acid biosynthetic process"/>
    <property type="evidence" value="ECO:0007669"/>
    <property type="project" value="TreeGrafter"/>
</dbReference>
<comment type="subcellular location">
    <subcellularLocation>
        <location evidence="1">Membrane</location>
        <topology evidence="1">Multi-pass membrane protein</topology>
    </subcellularLocation>
</comment>
<dbReference type="PANTHER" id="PTHR30576">
    <property type="entry name" value="COLANIC BIOSYNTHESIS UDP-GLUCOSE LIPID CARRIER TRANSFERASE"/>
    <property type="match status" value="1"/>
</dbReference>
<dbReference type="Proteomes" id="UP000093523">
    <property type="component" value="Unassembled WGS sequence"/>
</dbReference>
<dbReference type="GO" id="GO:0016020">
    <property type="term" value="C:membrane"/>
    <property type="evidence" value="ECO:0007669"/>
    <property type="project" value="UniProtKB-SubCell"/>
</dbReference>
<dbReference type="Pfam" id="PF13727">
    <property type="entry name" value="CoA_binding_3"/>
    <property type="match status" value="1"/>
</dbReference>
<dbReference type="NCBIfam" id="TIGR03023">
    <property type="entry name" value="WcaJ_sugtrans"/>
    <property type="match status" value="1"/>
</dbReference>
<reference evidence="9 10" key="1">
    <citation type="submission" date="2016-06" db="EMBL/GenBank/DDBJ databases">
        <authorList>
            <person name="Kjaerup R.B."/>
            <person name="Dalgaard T.S."/>
            <person name="Juul-Madsen H.R."/>
        </authorList>
    </citation>
    <scope>NUCLEOTIDE SEQUENCE [LARGE SCALE GENOMIC DNA]</scope>
    <source>
        <strain evidence="9 10">1S159</strain>
    </source>
</reference>
<dbReference type="RefSeq" id="WP_065611615.1">
    <property type="nucleotide sequence ID" value="NZ_CAWMPN010000013.1"/>
</dbReference>
<dbReference type="InterPro" id="IPR036291">
    <property type="entry name" value="NAD(P)-bd_dom_sf"/>
</dbReference>
<evidence type="ECO:0000256" key="1">
    <source>
        <dbReference type="ARBA" id="ARBA00004141"/>
    </source>
</evidence>